<dbReference type="RefSeq" id="WP_013562434.1">
    <property type="nucleotide sequence ID" value="NC_014961.1"/>
</dbReference>
<name>E8R9N6_DESM0</name>
<reference evidence="2" key="1">
    <citation type="submission" date="2010-11" db="EMBL/GenBank/DDBJ databases">
        <title>The complete genome of Desulfurococcus mucosus DSM 2162.</title>
        <authorList>
            <consortium name="US DOE Joint Genome Institute (JGI-PGF)"/>
            <person name="Lucas S."/>
            <person name="Copeland A."/>
            <person name="Lapidus A."/>
            <person name="Bruce D."/>
            <person name="Goodwin L."/>
            <person name="Pitluck S."/>
            <person name="Kyrpides N."/>
            <person name="Mavromatis K."/>
            <person name="Pagani I."/>
            <person name="Ivanova N."/>
            <person name="Ovchinnikova G."/>
            <person name="Chertkov O."/>
            <person name="Held B."/>
            <person name="Brettin T."/>
            <person name="Detter J.C."/>
            <person name="Tapia R."/>
            <person name="Han C."/>
            <person name="Land M."/>
            <person name="Hauser L."/>
            <person name="Markowitz V."/>
            <person name="Cheng J.-F."/>
            <person name="Hugenholtz P."/>
            <person name="Woyke T."/>
            <person name="Wu D."/>
            <person name="Wirth R."/>
            <person name="Bilek Y."/>
            <person name="Hader T."/>
            <person name="Klenk H.-P."/>
            <person name="Eisen J.A."/>
        </authorList>
    </citation>
    <scope>NUCLEOTIDE SEQUENCE [LARGE SCALE GENOMIC DNA]</scope>
    <source>
        <strain evidence="2">ATCC 35584 / DSM 2162 / JCM 9187 / O7/1</strain>
    </source>
</reference>
<dbReference type="KEGG" id="dmu:Desmu_0909"/>
<evidence type="ECO:0000313" key="1">
    <source>
        <dbReference type="EMBL" id="ADV65212.1"/>
    </source>
</evidence>
<protein>
    <submittedName>
        <fullName evidence="1">Uncharacterized protein</fullName>
    </submittedName>
</protein>
<organism evidence="1 2">
    <name type="scientific">Desulfurococcus mucosus (strain ATCC 35584 / DSM 2162 / JCM 9187 / O7/1)</name>
    <dbReference type="NCBI Taxonomy" id="765177"/>
    <lineage>
        <taxon>Archaea</taxon>
        <taxon>Thermoproteota</taxon>
        <taxon>Thermoprotei</taxon>
        <taxon>Desulfurococcales</taxon>
        <taxon>Desulfurococcaceae</taxon>
        <taxon>Desulfurococcus</taxon>
    </lineage>
</organism>
<keyword evidence="2" id="KW-1185">Reference proteome</keyword>
<accession>E8R9N6</accession>
<dbReference type="HOGENOM" id="CLU_200169_0_0_2"/>
<evidence type="ECO:0000313" key="2">
    <source>
        <dbReference type="Proteomes" id="UP000001068"/>
    </source>
</evidence>
<dbReference type="Proteomes" id="UP000001068">
    <property type="component" value="Chromosome"/>
</dbReference>
<gene>
    <name evidence="1" type="ordered locus">Desmu_0909</name>
</gene>
<sequence length="69" mass="7648">MSTEVKCPRDGNTMILVLESEKLSDGTVKAYFSYRCPICGFRLEAERIEVTRGEGVLSVKRTVTPQPPG</sequence>
<dbReference type="GeneID" id="10153607"/>
<reference evidence="1 2" key="2">
    <citation type="journal article" date="2011" name="Stand. Genomic Sci.">
        <title>Complete genome sequence of Desulfurococcus mucosus type strain (O7/1).</title>
        <authorList>
            <person name="Wirth R."/>
            <person name="Chertkov O."/>
            <person name="Held B."/>
            <person name="Lapidus A."/>
            <person name="Nolan M."/>
            <person name="Lucas S."/>
            <person name="Hammon N."/>
            <person name="Deshpande S."/>
            <person name="Cheng J.F."/>
            <person name="Tapia R."/>
            <person name="Han C."/>
            <person name="Goodwin L."/>
            <person name="Pitluck S."/>
            <person name="Liolios K."/>
            <person name="Ioanna P."/>
            <person name="Ivanova N."/>
            <person name="Mavromatis K."/>
            <person name="Mikhailova N."/>
            <person name="Pati A."/>
            <person name="Chen A."/>
            <person name="Palaniappan K."/>
            <person name="Land M."/>
            <person name="Hauser L."/>
            <person name="Chang Y.J."/>
            <person name="Jeffries C.D."/>
            <person name="Bilek Y."/>
            <person name="Hader T."/>
            <person name="Rohde M."/>
            <person name="Spring S."/>
            <person name="Sikorski J."/>
            <person name="Goker M."/>
            <person name="Woyke T."/>
            <person name="Bristow J."/>
            <person name="Eisen J.A."/>
            <person name="Markowitz V."/>
            <person name="Hugenholtz P."/>
            <person name="Kyrpides N.C."/>
            <person name="Klenk H.P."/>
        </authorList>
    </citation>
    <scope>NUCLEOTIDE SEQUENCE [LARGE SCALE GENOMIC DNA]</scope>
    <source>
        <strain evidence="2">ATCC 35584 / DSM 2162 / JCM 9187 / O7/1</strain>
    </source>
</reference>
<dbReference type="OrthoDB" id="17415at2157"/>
<dbReference type="AlphaFoldDB" id="E8R9N6"/>
<proteinExistence type="predicted"/>
<dbReference type="eggNOG" id="arCOG06088">
    <property type="taxonomic scope" value="Archaea"/>
</dbReference>
<dbReference type="EMBL" id="CP002363">
    <property type="protein sequence ID" value="ADV65212.1"/>
    <property type="molecule type" value="Genomic_DNA"/>
</dbReference>